<dbReference type="PROSITE" id="PS50110">
    <property type="entry name" value="RESPONSE_REGULATORY"/>
    <property type="match status" value="1"/>
</dbReference>
<dbReference type="InterPro" id="IPR007492">
    <property type="entry name" value="LytTR_DNA-bd_dom"/>
</dbReference>
<proteinExistence type="predicted"/>
<dbReference type="Pfam" id="PF04397">
    <property type="entry name" value="LytTR"/>
    <property type="match status" value="1"/>
</dbReference>
<feature type="domain" description="Response regulatory" evidence="2">
    <location>
        <begin position="4"/>
        <end position="117"/>
    </location>
</feature>
<sequence length="253" mass="29299">MTYSAVLIDDEVHCTESLRLLLEIATPDVKVAAIFNESGAALEYLKTHPVDLVFLDIEMPEMNGFQLLGALDQLRFDVVFVTAYDQYAIKAFNFSAISYLLKPVDEDDLKDTLTRWQEKKYKVMGQNQLSMMWELMANKEKPKSKIALPTNDGLEFLEISTIIRCESESNYTRLYCSDKSRYLICRTLKDVEKVLQENGFIRIHHSHLINPQFIRKFVRHDGGFIVMEDGEQISISKTKKSRLFELLNDVERL</sequence>
<comment type="caution">
    <text evidence="4">The sequence shown here is derived from an EMBL/GenBank/DDBJ whole genome shotgun (WGS) entry which is preliminary data.</text>
</comment>
<dbReference type="EMBL" id="CAJRAF010000002">
    <property type="protein sequence ID" value="CAG5006177.1"/>
    <property type="molecule type" value="Genomic_DNA"/>
</dbReference>
<dbReference type="Gene3D" id="3.40.50.2300">
    <property type="match status" value="1"/>
</dbReference>
<dbReference type="Pfam" id="PF00072">
    <property type="entry name" value="Response_reg"/>
    <property type="match status" value="1"/>
</dbReference>
<name>A0A916JE21_9BACT</name>
<dbReference type="AlphaFoldDB" id="A0A916JE21"/>
<dbReference type="InterPro" id="IPR011006">
    <property type="entry name" value="CheY-like_superfamily"/>
</dbReference>
<feature type="modified residue" description="4-aspartylphosphate" evidence="1">
    <location>
        <position position="56"/>
    </location>
</feature>
<dbReference type="GO" id="GO:0003677">
    <property type="term" value="F:DNA binding"/>
    <property type="evidence" value="ECO:0007669"/>
    <property type="project" value="InterPro"/>
</dbReference>
<reference evidence="4" key="1">
    <citation type="submission" date="2021-04" db="EMBL/GenBank/DDBJ databases">
        <authorList>
            <person name="Rodrigo-Torres L."/>
            <person name="Arahal R. D."/>
            <person name="Lucena T."/>
        </authorList>
    </citation>
    <scope>NUCLEOTIDE SEQUENCE</scope>
    <source>
        <strain evidence="4">CECT 9275</strain>
    </source>
</reference>
<protein>
    <submittedName>
        <fullName evidence="4">Transcriptional regulatory protein BtsR</fullName>
    </submittedName>
</protein>
<dbReference type="RefSeq" id="WP_215240200.1">
    <property type="nucleotide sequence ID" value="NZ_CAJRAF010000002.1"/>
</dbReference>
<dbReference type="SMART" id="SM00850">
    <property type="entry name" value="LytTR"/>
    <property type="match status" value="1"/>
</dbReference>
<evidence type="ECO:0000259" key="3">
    <source>
        <dbReference type="PROSITE" id="PS50930"/>
    </source>
</evidence>
<feature type="domain" description="HTH LytTR-type" evidence="3">
    <location>
        <begin position="146"/>
        <end position="249"/>
    </location>
</feature>
<evidence type="ECO:0000313" key="4">
    <source>
        <dbReference type="EMBL" id="CAG5006177.1"/>
    </source>
</evidence>
<evidence type="ECO:0000259" key="2">
    <source>
        <dbReference type="PROSITE" id="PS50110"/>
    </source>
</evidence>
<dbReference type="InterPro" id="IPR046947">
    <property type="entry name" value="LytR-like"/>
</dbReference>
<dbReference type="Proteomes" id="UP000680038">
    <property type="component" value="Unassembled WGS sequence"/>
</dbReference>
<dbReference type="InterPro" id="IPR001789">
    <property type="entry name" value="Sig_transdc_resp-reg_receiver"/>
</dbReference>
<dbReference type="Gene3D" id="2.40.50.1020">
    <property type="entry name" value="LytTr DNA-binding domain"/>
    <property type="match status" value="1"/>
</dbReference>
<accession>A0A916JE21</accession>
<dbReference type="SMART" id="SM00448">
    <property type="entry name" value="REC"/>
    <property type="match status" value="1"/>
</dbReference>
<evidence type="ECO:0000313" key="5">
    <source>
        <dbReference type="Proteomes" id="UP000680038"/>
    </source>
</evidence>
<keyword evidence="5" id="KW-1185">Reference proteome</keyword>
<organism evidence="4 5">
    <name type="scientific">Dyadobacter helix</name>
    <dbReference type="NCBI Taxonomy" id="2822344"/>
    <lineage>
        <taxon>Bacteria</taxon>
        <taxon>Pseudomonadati</taxon>
        <taxon>Bacteroidota</taxon>
        <taxon>Cytophagia</taxon>
        <taxon>Cytophagales</taxon>
        <taxon>Spirosomataceae</taxon>
        <taxon>Dyadobacter</taxon>
    </lineage>
</organism>
<dbReference type="GO" id="GO:0000156">
    <property type="term" value="F:phosphorelay response regulator activity"/>
    <property type="evidence" value="ECO:0007669"/>
    <property type="project" value="InterPro"/>
</dbReference>
<dbReference type="SUPFAM" id="SSF52172">
    <property type="entry name" value="CheY-like"/>
    <property type="match status" value="1"/>
</dbReference>
<evidence type="ECO:0000256" key="1">
    <source>
        <dbReference type="PROSITE-ProRule" id="PRU00169"/>
    </source>
</evidence>
<dbReference type="PROSITE" id="PS50930">
    <property type="entry name" value="HTH_LYTTR"/>
    <property type="match status" value="1"/>
</dbReference>
<keyword evidence="1" id="KW-0597">Phosphoprotein</keyword>
<gene>
    <name evidence="4" type="primary">btsR_5</name>
    <name evidence="4" type="ORF">DYBT9275_03750</name>
</gene>
<dbReference type="PANTHER" id="PTHR37299:SF1">
    <property type="entry name" value="STAGE 0 SPORULATION PROTEIN A HOMOLOG"/>
    <property type="match status" value="1"/>
</dbReference>
<dbReference type="PANTHER" id="PTHR37299">
    <property type="entry name" value="TRANSCRIPTIONAL REGULATOR-RELATED"/>
    <property type="match status" value="1"/>
</dbReference>